<keyword evidence="1" id="KW-0175">Coiled coil</keyword>
<protein>
    <submittedName>
        <fullName evidence="2">Uncharacterized protein</fullName>
    </submittedName>
</protein>
<proteinExistence type="predicted"/>
<feature type="coiled-coil region" evidence="1">
    <location>
        <begin position="178"/>
        <end position="205"/>
    </location>
</feature>
<reference evidence="2" key="1">
    <citation type="submission" date="2011-03" db="EMBL/GenBank/DDBJ databases">
        <title>The Genome Sequence of Nematocida sp1 strain ERTm2.</title>
        <authorList>
            <consortium name="The Broad Institute Genome Sequencing Platform"/>
            <consortium name="The Broad Institute Genome Sequencing Center for Infectious Disease"/>
            <person name="Cuomo C."/>
            <person name="Troemel E."/>
            <person name="Young S.K."/>
            <person name="Zeng Q."/>
            <person name="Gargeya S."/>
            <person name="Fitzgerald M."/>
            <person name="Haas B."/>
            <person name="Abouelleil A."/>
            <person name="Alvarado L."/>
            <person name="Arachchi H.M."/>
            <person name="Berlin A."/>
            <person name="Brown A."/>
            <person name="Chapman S.B."/>
            <person name="Chen Z."/>
            <person name="Dunbar C."/>
            <person name="Freedman E."/>
            <person name="Gearin G."/>
            <person name="Gellesch M."/>
            <person name="Goldberg J."/>
            <person name="Griggs A."/>
            <person name="Gujja S."/>
            <person name="Heilman E.R."/>
            <person name="Heiman D."/>
            <person name="Howarth C."/>
            <person name="Larson L."/>
            <person name="Lui A."/>
            <person name="MacDonald P.J.P."/>
            <person name="Mehta T."/>
            <person name="Montmayeur A."/>
            <person name="Murphy C."/>
            <person name="Neiman D."/>
            <person name="Pearson M."/>
            <person name="Priest M."/>
            <person name="Roberts A."/>
            <person name="Saif S."/>
            <person name="Shea T."/>
            <person name="Shenoy N."/>
            <person name="Sisk P."/>
            <person name="Stolte C."/>
            <person name="Sykes S."/>
            <person name="White J."/>
            <person name="Yandava C."/>
            <person name="Wortman J."/>
            <person name="Nusbaum C."/>
            <person name="Birren B."/>
        </authorList>
    </citation>
    <scope>NUCLEOTIDE SEQUENCE</scope>
    <source>
        <strain evidence="2">ERTm2</strain>
    </source>
</reference>
<accession>H8Z8T5</accession>
<dbReference type="HOGENOM" id="CLU_063726_0_0_1"/>
<name>H8Z8T5_NEMA1</name>
<dbReference type="EMBL" id="JH604633">
    <property type="protein sequence ID" value="EHY66366.1"/>
    <property type="molecule type" value="Genomic_DNA"/>
</dbReference>
<dbReference type="Proteomes" id="UP000005622">
    <property type="component" value="Unassembled WGS sequence"/>
</dbReference>
<evidence type="ECO:0000256" key="1">
    <source>
        <dbReference type="SAM" id="Coils"/>
    </source>
</evidence>
<organism evidence="2">
    <name type="scientific">Nematocida ausubeli (strain ATCC PRA-371 / ERTm2)</name>
    <name type="common">Nematode killer fungus</name>
    <dbReference type="NCBI Taxonomy" id="1913371"/>
    <lineage>
        <taxon>Eukaryota</taxon>
        <taxon>Fungi</taxon>
        <taxon>Fungi incertae sedis</taxon>
        <taxon>Microsporidia</taxon>
        <taxon>Nematocida</taxon>
    </lineage>
</organism>
<sequence length="370" mass="41751">MGMEGVLKKLAAITKVASIAVVVFGICFNTCKATSVSIVEEDPLEKSESSMPNPCMESAWDGNIEGKEHFVPKEEKKNSTKGIPATEADAKAGIDAGDKKAVCIFTEVIPIKSDEVCNDASAPHTADASHGCRQFFSITGEESVKIVKCDEIRDVQSLIADYYRQSGPLVAEGIYPEYDRQIKKINALTLEIKILRKAVEEAERESIEQGAKTELAEKTRKNTKKEYVDYIEQMCEFQWRYCILIEKEIAFFNAITCREDLLCEVKKKEIEHMHTTGEDDELLKKLLHAHEENKKYFSSALDVISGTYTRQKSRVSSIEDNVHAYIEHCIPKDDYGVYAKAVMNSIQMLRNSKRVLKNIHELTRPLCRHG</sequence>
<evidence type="ECO:0000313" key="2">
    <source>
        <dbReference type="EMBL" id="EHY66366.1"/>
    </source>
</evidence>
<gene>
    <name evidence="2" type="ORF">NERG_00005</name>
</gene>
<dbReference type="AlphaFoldDB" id="H8Z8T5"/>